<dbReference type="Proteomes" id="UP001214576">
    <property type="component" value="Unassembled WGS sequence"/>
</dbReference>
<dbReference type="EMBL" id="JAKZEL010000001">
    <property type="protein sequence ID" value="KAI4549566.1"/>
    <property type="molecule type" value="Genomic_DNA"/>
</dbReference>
<protein>
    <submittedName>
        <fullName evidence="2">Uncharacterized protein</fullName>
    </submittedName>
</protein>
<evidence type="ECO:0000256" key="1">
    <source>
        <dbReference type="SAM" id="Phobius"/>
    </source>
</evidence>
<evidence type="ECO:0000313" key="3">
    <source>
        <dbReference type="Proteomes" id="UP001214576"/>
    </source>
</evidence>
<keyword evidence="3" id="KW-1185">Reference proteome</keyword>
<sequence>MLLLLAPSHPTQHLPSSYQAFLKSSGTRLINGLLVYASVIVIFVNVGLRYVSNPRDVATVKCHKHQGPEPVKMLDPGNVPFCENESRPWPLEHVGFSSCGTCTQLLQAMWNPPRPGIEPMSPTLTGLDWVEWGKSGGRETKEKAAPGVPVKEAKAHIHGLPNTETVQKKAMAPHSSTLAWKIPWAEEPGRLQSMGSLRVGHD</sequence>
<keyword evidence="1" id="KW-0472">Membrane</keyword>
<dbReference type="AlphaFoldDB" id="A0AAD4YJF4"/>
<proteinExistence type="predicted"/>
<gene>
    <name evidence="2" type="ORF">MG293_001896</name>
</gene>
<organism evidence="2 3">
    <name type="scientific">Ovis ammon polii</name>
    <dbReference type="NCBI Taxonomy" id="230172"/>
    <lineage>
        <taxon>Eukaryota</taxon>
        <taxon>Metazoa</taxon>
        <taxon>Chordata</taxon>
        <taxon>Craniata</taxon>
        <taxon>Vertebrata</taxon>
        <taxon>Euteleostomi</taxon>
        <taxon>Mammalia</taxon>
        <taxon>Eutheria</taxon>
        <taxon>Laurasiatheria</taxon>
        <taxon>Artiodactyla</taxon>
        <taxon>Ruminantia</taxon>
        <taxon>Pecora</taxon>
        <taxon>Bovidae</taxon>
        <taxon>Caprinae</taxon>
        <taxon>Ovis</taxon>
    </lineage>
</organism>
<accession>A0AAD4YJF4</accession>
<name>A0AAD4YJF4_OVIAM</name>
<reference evidence="2" key="1">
    <citation type="submission" date="2022-03" db="EMBL/GenBank/DDBJ databases">
        <title>Genomic analyses of argali, domestic sheep and their hybrids provide insights into chromosomal evolution, heterosis and genetic basis of agronomic traits.</title>
        <authorList>
            <person name="Li M."/>
        </authorList>
    </citation>
    <scope>NUCLEOTIDE SEQUENCE</scope>
    <source>
        <strain evidence="2">CAU-MHL-2022a</strain>
        <tissue evidence="2">Skin</tissue>
    </source>
</reference>
<comment type="caution">
    <text evidence="2">The sequence shown here is derived from an EMBL/GenBank/DDBJ whole genome shotgun (WGS) entry which is preliminary data.</text>
</comment>
<keyword evidence="1" id="KW-0812">Transmembrane</keyword>
<keyword evidence="1" id="KW-1133">Transmembrane helix</keyword>
<evidence type="ECO:0000313" key="2">
    <source>
        <dbReference type="EMBL" id="KAI4549566.1"/>
    </source>
</evidence>
<feature type="transmembrane region" description="Helical" evidence="1">
    <location>
        <begin position="33"/>
        <end position="51"/>
    </location>
</feature>